<dbReference type="EMBL" id="JACGWN010000005">
    <property type="protein sequence ID" value="KAL0449735.1"/>
    <property type="molecule type" value="Genomic_DNA"/>
</dbReference>
<name>A0AAW2X8B5_9LAMI</name>
<accession>A0AAW2X8B5</accession>
<reference evidence="2" key="2">
    <citation type="journal article" date="2024" name="Plant">
        <title>Genomic evolution and insights into agronomic trait innovations of Sesamum species.</title>
        <authorList>
            <person name="Miao H."/>
            <person name="Wang L."/>
            <person name="Qu L."/>
            <person name="Liu H."/>
            <person name="Sun Y."/>
            <person name="Le M."/>
            <person name="Wang Q."/>
            <person name="Wei S."/>
            <person name="Zheng Y."/>
            <person name="Lin W."/>
            <person name="Duan Y."/>
            <person name="Cao H."/>
            <person name="Xiong S."/>
            <person name="Wang X."/>
            <person name="Wei L."/>
            <person name="Li C."/>
            <person name="Ma Q."/>
            <person name="Ju M."/>
            <person name="Zhao R."/>
            <person name="Li G."/>
            <person name="Mu C."/>
            <person name="Tian Q."/>
            <person name="Mei H."/>
            <person name="Zhang T."/>
            <person name="Gao T."/>
            <person name="Zhang H."/>
        </authorList>
    </citation>
    <scope>NUCLEOTIDE SEQUENCE</scope>
    <source>
        <strain evidence="2">KEN1</strain>
    </source>
</reference>
<proteinExistence type="predicted"/>
<evidence type="ECO:0000256" key="1">
    <source>
        <dbReference type="SAM" id="MobiDB-lite"/>
    </source>
</evidence>
<gene>
    <name evidence="2" type="ORF">Slati_1529900</name>
</gene>
<protein>
    <submittedName>
        <fullName evidence="2">Uncharacterized protein</fullName>
    </submittedName>
</protein>
<organism evidence="2">
    <name type="scientific">Sesamum latifolium</name>
    <dbReference type="NCBI Taxonomy" id="2727402"/>
    <lineage>
        <taxon>Eukaryota</taxon>
        <taxon>Viridiplantae</taxon>
        <taxon>Streptophyta</taxon>
        <taxon>Embryophyta</taxon>
        <taxon>Tracheophyta</taxon>
        <taxon>Spermatophyta</taxon>
        <taxon>Magnoliopsida</taxon>
        <taxon>eudicotyledons</taxon>
        <taxon>Gunneridae</taxon>
        <taxon>Pentapetalae</taxon>
        <taxon>asterids</taxon>
        <taxon>lamiids</taxon>
        <taxon>Lamiales</taxon>
        <taxon>Pedaliaceae</taxon>
        <taxon>Sesamum</taxon>
    </lineage>
</organism>
<comment type="caution">
    <text evidence="2">The sequence shown here is derived from an EMBL/GenBank/DDBJ whole genome shotgun (WGS) entry which is preliminary data.</text>
</comment>
<feature type="region of interest" description="Disordered" evidence="1">
    <location>
        <begin position="171"/>
        <end position="200"/>
    </location>
</feature>
<dbReference type="AlphaFoldDB" id="A0AAW2X8B5"/>
<evidence type="ECO:0000313" key="2">
    <source>
        <dbReference type="EMBL" id="KAL0449735.1"/>
    </source>
</evidence>
<sequence length="252" mass="28127">MTQTHITLLAQGPPTSMKTQPQLDPNLRTSTGCLRGINISPCHISTPCGRYGFSHLSMVTCHHQPKVKFINLKISGFWLGKNIPNSITILSNALILFRGKLPIYIAAFNTTFRDPPVPTSSLVSLPVSDLGVGKTPYSKMHSSSSRQSRDRLIPSPPLALQRQTRPCCFHQNKRNQQGSRRYMASPSSRNDGAPLKDGYGSPQLRRGFSFSEGVMAYEFPAHFQIPSHLFPYDGASDPLEHLMVQRELNYYI</sequence>
<feature type="compositionally biased region" description="Polar residues" evidence="1">
    <location>
        <begin position="174"/>
        <end position="190"/>
    </location>
</feature>
<reference evidence="2" key="1">
    <citation type="submission" date="2020-06" db="EMBL/GenBank/DDBJ databases">
        <authorList>
            <person name="Li T."/>
            <person name="Hu X."/>
            <person name="Zhang T."/>
            <person name="Song X."/>
            <person name="Zhang H."/>
            <person name="Dai N."/>
            <person name="Sheng W."/>
            <person name="Hou X."/>
            <person name="Wei L."/>
        </authorList>
    </citation>
    <scope>NUCLEOTIDE SEQUENCE</scope>
    <source>
        <strain evidence="2">KEN1</strain>
        <tissue evidence="2">Leaf</tissue>
    </source>
</reference>